<evidence type="ECO:0000313" key="9">
    <source>
        <dbReference type="EMBL" id="WCZ32404.1"/>
    </source>
</evidence>
<sequence length="248" mass="25531">MLALGIFATIFAGACLQRVSGMGIGLVGGPVLMLILGPVQGILVVNVFACINAMVTTMTVRDHVDWRRFWLIAPVMVFGSIPAALLISNMDTGPLLIVVGGALVAALAVVTFGKRFVPVLHGPGAAISAGVLGGFTNTLAGAAGPVIAVYAQAARWPTYVYTATLQPIFFVGGLISVLVKLGFGAGGMASVDWVIWPAAFVGMFAGIVVGGWLAGKIDRENAHRLSLIVAVLGALSAMIRGVTQILGY</sequence>
<dbReference type="Proteomes" id="UP001220064">
    <property type="component" value="Chromosome"/>
</dbReference>
<dbReference type="InterPro" id="IPR052017">
    <property type="entry name" value="TSUP"/>
</dbReference>
<feature type="transmembrane region" description="Helical" evidence="8">
    <location>
        <begin position="193"/>
        <end position="213"/>
    </location>
</feature>
<dbReference type="Pfam" id="PF01925">
    <property type="entry name" value="TauE"/>
    <property type="match status" value="1"/>
</dbReference>
<evidence type="ECO:0000256" key="2">
    <source>
        <dbReference type="ARBA" id="ARBA00009142"/>
    </source>
</evidence>
<dbReference type="PANTHER" id="PTHR30269">
    <property type="entry name" value="TRANSMEMBRANE PROTEIN YFCA"/>
    <property type="match status" value="1"/>
</dbReference>
<dbReference type="PANTHER" id="PTHR30269:SF37">
    <property type="entry name" value="MEMBRANE TRANSPORTER PROTEIN"/>
    <property type="match status" value="1"/>
</dbReference>
<protein>
    <recommendedName>
        <fullName evidence="8">Probable membrane transporter protein</fullName>
    </recommendedName>
</protein>
<keyword evidence="10" id="KW-1185">Reference proteome</keyword>
<keyword evidence="3" id="KW-0813">Transport</keyword>
<feature type="transmembrane region" description="Helical" evidence="8">
    <location>
        <begin position="31"/>
        <end position="57"/>
    </location>
</feature>
<feature type="transmembrane region" description="Helical" evidence="8">
    <location>
        <begin position="159"/>
        <end position="181"/>
    </location>
</feature>
<gene>
    <name evidence="9" type="ORF">CMASS_04785</name>
</gene>
<dbReference type="EMBL" id="CP063189">
    <property type="protein sequence ID" value="WCZ32404.1"/>
    <property type="molecule type" value="Genomic_DNA"/>
</dbReference>
<feature type="transmembrane region" description="Helical" evidence="8">
    <location>
        <begin position="93"/>
        <end position="113"/>
    </location>
</feature>
<evidence type="ECO:0000256" key="8">
    <source>
        <dbReference type="RuleBase" id="RU363041"/>
    </source>
</evidence>
<keyword evidence="5 8" id="KW-0812">Transmembrane</keyword>
<keyword evidence="7 8" id="KW-0472">Membrane</keyword>
<comment type="similarity">
    <text evidence="2 8">Belongs to the 4-toluene sulfonate uptake permease (TSUP) (TC 2.A.102) family.</text>
</comment>
<evidence type="ECO:0000256" key="4">
    <source>
        <dbReference type="ARBA" id="ARBA00022475"/>
    </source>
</evidence>
<dbReference type="InterPro" id="IPR002781">
    <property type="entry name" value="TM_pro_TauE-like"/>
</dbReference>
<evidence type="ECO:0000256" key="3">
    <source>
        <dbReference type="ARBA" id="ARBA00022448"/>
    </source>
</evidence>
<evidence type="ECO:0000256" key="1">
    <source>
        <dbReference type="ARBA" id="ARBA00004651"/>
    </source>
</evidence>
<feature type="transmembrane region" description="Helical" evidence="8">
    <location>
        <begin position="69"/>
        <end position="87"/>
    </location>
</feature>
<keyword evidence="6 8" id="KW-1133">Transmembrane helix</keyword>
<proteinExistence type="inferred from homology"/>
<feature type="transmembrane region" description="Helical" evidence="8">
    <location>
        <begin position="125"/>
        <end position="153"/>
    </location>
</feature>
<comment type="subcellular location">
    <subcellularLocation>
        <location evidence="1 8">Cell membrane</location>
        <topology evidence="1 8">Multi-pass membrane protein</topology>
    </subcellularLocation>
</comment>
<evidence type="ECO:0000256" key="6">
    <source>
        <dbReference type="ARBA" id="ARBA00022989"/>
    </source>
</evidence>
<organism evidence="9 10">
    <name type="scientific">Corynebacterium massiliense DSM 45435</name>
    <dbReference type="NCBI Taxonomy" id="1121364"/>
    <lineage>
        <taxon>Bacteria</taxon>
        <taxon>Bacillati</taxon>
        <taxon>Actinomycetota</taxon>
        <taxon>Actinomycetes</taxon>
        <taxon>Mycobacteriales</taxon>
        <taxon>Corynebacteriaceae</taxon>
        <taxon>Corynebacterium</taxon>
    </lineage>
</organism>
<accession>A0ABY7U6S3</accession>
<evidence type="ECO:0000256" key="7">
    <source>
        <dbReference type="ARBA" id="ARBA00023136"/>
    </source>
</evidence>
<keyword evidence="4 8" id="KW-1003">Cell membrane</keyword>
<evidence type="ECO:0000313" key="10">
    <source>
        <dbReference type="Proteomes" id="UP001220064"/>
    </source>
</evidence>
<reference evidence="9 10" key="1">
    <citation type="submission" date="2020-10" db="EMBL/GenBank/DDBJ databases">
        <title>Complete genome sequence of Corynebacterium massiliense DSM 45435, type strain of Corynebacterium massiliense.</title>
        <authorList>
            <person name="Busche T."/>
            <person name="Kalinowski J."/>
            <person name="Ruckert C."/>
        </authorList>
    </citation>
    <scope>NUCLEOTIDE SEQUENCE [LARGE SCALE GENOMIC DNA]</scope>
    <source>
        <strain evidence="9 10">DSM 45435</strain>
    </source>
</reference>
<name>A0ABY7U6S3_9CORY</name>
<feature type="transmembrane region" description="Helical" evidence="8">
    <location>
        <begin position="225"/>
        <end position="243"/>
    </location>
</feature>
<evidence type="ECO:0000256" key="5">
    <source>
        <dbReference type="ARBA" id="ARBA00022692"/>
    </source>
</evidence>